<sequence>MWTKTELTLEQTQQVASDEVLSQIPDNSKNGLGYESYHVVPPPPTGLFSPPKLDLSNTGLKEFQQPEFKGYGPKTSKNVSEDILNELKEYPNASLVKDRVSDNKYCLVESPVVVEKKTDVLTISKVDVVRPKQ</sequence>
<accession>A0A699JCC2</accession>
<evidence type="ECO:0000313" key="2">
    <source>
        <dbReference type="EMBL" id="GFA24907.1"/>
    </source>
</evidence>
<evidence type="ECO:0008006" key="3">
    <source>
        <dbReference type="Google" id="ProtNLM"/>
    </source>
</evidence>
<name>A0A699JCC2_TANCI</name>
<reference evidence="2" key="1">
    <citation type="journal article" date="2019" name="Sci. Rep.">
        <title>Draft genome of Tanacetum cinerariifolium, the natural source of mosquito coil.</title>
        <authorList>
            <person name="Yamashiro T."/>
            <person name="Shiraishi A."/>
            <person name="Satake H."/>
            <person name="Nakayama K."/>
        </authorList>
    </citation>
    <scope>NUCLEOTIDE SEQUENCE</scope>
</reference>
<organism evidence="2">
    <name type="scientific">Tanacetum cinerariifolium</name>
    <name type="common">Dalmatian daisy</name>
    <name type="synonym">Chrysanthemum cinerariifolium</name>
    <dbReference type="NCBI Taxonomy" id="118510"/>
    <lineage>
        <taxon>Eukaryota</taxon>
        <taxon>Viridiplantae</taxon>
        <taxon>Streptophyta</taxon>
        <taxon>Embryophyta</taxon>
        <taxon>Tracheophyta</taxon>
        <taxon>Spermatophyta</taxon>
        <taxon>Magnoliopsida</taxon>
        <taxon>eudicotyledons</taxon>
        <taxon>Gunneridae</taxon>
        <taxon>Pentapetalae</taxon>
        <taxon>asterids</taxon>
        <taxon>campanulids</taxon>
        <taxon>Asterales</taxon>
        <taxon>Asteraceae</taxon>
        <taxon>Asteroideae</taxon>
        <taxon>Anthemideae</taxon>
        <taxon>Anthemidinae</taxon>
        <taxon>Tanacetum</taxon>
    </lineage>
</organism>
<protein>
    <recommendedName>
        <fullName evidence="3">Reverse transcriptase domain-containing protein</fullName>
    </recommendedName>
</protein>
<gene>
    <name evidence="2" type="ORF">Tci_596879</name>
</gene>
<dbReference type="EMBL" id="BKCJ010392352">
    <property type="protein sequence ID" value="GFA24907.1"/>
    <property type="molecule type" value="Genomic_DNA"/>
</dbReference>
<feature type="compositionally biased region" description="Low complexity" evidence="1">
    <location>
        <begin position="1"/>
        <end position="14"/>
    </location>
</feature>
<feature type="region of interest" description="Disordered" evidence="1">
    <location>
        <begin position="1"/>
        <end position="49"/>
    </location>
</feature>
<comment type="caution">
    <text evidence="2">The sequence shown here is derived from an EMBL/GenBank/DDBJ whole genome shotgun (WGS) entry which is preliminary data.</text>
</comment>
<dbReference type="AlphaFoldDB" id="A0A699JCC2"/>
<evidence type="ECO:0000256" key="1">
    <source>
        <dbReference type="SAM" id="MobiDB-lite"/>
    </source>
</evidence>
<proteinExistence type="predicted"/>